<dbReference type="EMBL" id="CP026652">
    <property type="protein sequence ID" value="AVH60818.1"/>
    <property type="molecule type" value="Genomic_DNA"/>
</dbReference>
<sequence>MARMSRRVLLPLRAWSGALLVCALFVCLTGLARPAMAMTMPMGMSAPMDAASQSAVGGHVEHAEGAAASAVAESAVDHSPRCPAAEKQCAAPEATLAQDGPSGQAPAVTPRAIACSPARLVAQPNAPPPAVAPPDLHRLCVSRT</sequence>
<gene>
    <name evidence="2" type="ORF">C4B68_39430</name>
</gene>
<reference evidence="2 3" key="1">
    <citation type="submission" date="2018-02" db="EMBL/GenBank/DDBJ databases">
        <title>Complete genome sequence of Streptomyces dengpaensis, the producer of angucyclines.</title>
        <authorList>
            <person name="Yumei L."/>
        </authorList>
    </citation>
    <scope>NUCLEOTIDE SEQUENCE [LARGE SCALE GENOMIC DNA]</scope>
    <source>
        <strain evidence="2 3">XZHG99</strain>
    </source>
</reference>
<organism evidence="2 3">
    <name type="scientific">Streptomyces dengpaensis</name>
    <dbReference type="NCBI Taxonomy" id="2049881"/>
    <lineage>
        <taxon>Bacteria</taxon>
        <taxon>Bacillati</taxon>
        <taxon>Actinomycetota</taxon>
        <taxon>Actinomycetes</taxon>
        <taxon>Kitasatosporales</taxon>
        <taxon>Streptomycetaceae</taxon>
        <taxon>Streptomyces</taxon>
    </lineage>
</organism>
<feature type="region of interest" description="Disordered" evidence="1">
    <location>
        <begin position="83"/>
        <end position="108"/>
    </location>
</feature>
<accession>A0ABM6T174</accession>
<keyword evidence="3" id="KW-1185">Reference proteome</keyword>
<protein>
    <submittedName>
        <fullName evidence="2">Uncharacterized protein</fullName>
    </submittedName>
</protein>
<evidence type="ECO:0000313" key="2">
    <source>
        <dbReference type="EMBL" id="AVH60818.1"/>
    </source>
</evidence>
<name>A0ABM6T174_9ACTN</name>
<evidence type="ECO:0000313" key="3">
    <source>
        <dbReference type="Proteomes" id="UP000238413"/>
    </source>
</evidence>
<evidence type="ECO:0000256" key="1">
    <source>
        <dbReference type="SAM" id="MobiDB-lite"/>
    </source>
</evidence>
<proteinExistence type="predicted"/>
<dbReference type="Proteomes" id="UP000238413">
    <property type="component" value="Chromosome"/>
</dbReference>